<comment type="caution">
    <text evidence="3">The sequence shown here is derived from an EMBL/GenBank/DDBJ whole genome shotgun (WGS) entry which is preliminary data.</text>
</comment>
<evidence type="ECO:0000259" key="2">
    <source>
        <dbReference type="Pfam" id="PF00534"/>
    </source>
</evidence>
<dbReference type="Gene3D" id="3.40.50.2000">
    <property type="entry name" value="Glycogen Phosphorylase B"/>
    <property type="match status" value="2"/>
</dbReference>
<keyword evidence="4" id="KW-1185">Reference proteome</keyword>
<dbReference type="InterPro" id="IPR001296">
    <property type="entry name" value="Glyco_trans_1"/>
</dbReference>
<dbReference type="OrthoDB" id="9801609at2"/>
<dbReference type="GO" id="GO:0009103">
    <property type="term" value="P:lipopolysaccharide biosynthetic process"/>
    <property type="evidence" value="ECO:0007669"/>
    <property type="project" value="TreeGrafter"/>
</dbReference>
<evidence type="ECO:0000313" key="4">
    <source>
        <dbReference type="Proteomes" id="UP000239800"/>
    </source>
</evidence>
<feature type="domain" description="Glycosyl transferase family 1" evidence="2">
    <location>
        <begin position="180"/>
        <end position="333"/>
    </location>
</feature>
<evidence type="ECO:0000313" key="3">
    <source>
        <dbReference type="EMBL" id="PQB04730.1"/>
    </source>
</evidence>
<dbReference type="GO" id="GO:0016757">
    <property type="term" value="F:glycosyltransferase activity"/>
    <property type="evidence" value="ECO:0007669"/>
    <property type="project" value="InterPro"/>
</dbReference>
<gene>
    <name evidence="3" type="ORF">BST85_07355</name>
</gene>
<sequence>MNKQVFIEAHNLKNPYGGLGQFNLNLLDAMSKEDLTGLEIVLNVKDPDKWKARWGSIFQYRKYSSLHRHKPFRIRKRYGLWHSLNQNIKIEPARPLPYILTIHDIHFMHEGSPGERERMRLLFQDKIDRADIIVFISEFARQDTLTHFDLIGIQHEVVYNGNTINDPEVPAEYVPEILPDLPYLYSIGDFSERKNFKSLVKMMADLPGIGLVLSGNDNTSYANEIRDLAREIGVEKRLWITGKVDELPKKYYLKNCKGFVFPSLREGFGIPPIEAMTYGKPIFLSRLTSLPEIGGDQAFYWDDFEPKSMSELVEKGLAKYDEDPSAHSKAAKQRAASFDWGKAARAYLKLYRQILS</sequence>
<dbReference type="AlphaFoldDB" id="A0A2S7KQ38"/>
<reference evidence="3 4" key="1">
    <citation type="submission" date="2016-11" db="EMBL/GenBank/DDBJ databases">
        <title>Trade-off between light-utilization and light-protection in marine flavobacteria.</title>
        <authorList>
            <person name="Kumagai Y."/>
        </authorList>
    </citation>
    <scope>NUCLEOTIDE SEQUENCE [LARGE SCALE GENOMIC DNA]</scope>
    <source>
        <strain evidence="3 4">NBRC 107741</strain>
    </source>
</reference>
<organism evidence="3 4">
    <name type="scientific">Aureitalea marina</name>
    <dbReference type="NCBI Taxonomy" id="930804"/>
    <lineage>
        <taxon>Bacteria</taxon>
        <taxon>Pseudomonadati</taxon>
        <taxon>Bacteroidota</taxon>
        <taxon>Flavobacteriia</taxon>
        <taxon>Flavobacteriales</taxon>
        <taxon>Flavobacteriaceae</taxon>
        <taxon>Aureitalea</taxon>
    </lineage>
</organism>
<evidence type="ECO:0000256" key="1">
    <source>
        <dbReference type="ARBA" id="ARBA00022679"/>
    </source>
</evidence>
<dbReference type="SUPFAM" id="SSF53756">
    <property type="entry name" value="UDP-Glycosyltransferase/glycogen phosphorylase"/>
    <property type="match status" value="1"/>
</dbReference>
<protein>
    <recommendedName>
        <fullName evidence="2">Glycosyl transferase family 1 domain-containing protein</fullName>
    </recommendedName>
</protein>
<dbReference type="Pfam" id="PF00534">
    <property type="entry name" value="Glycos_transf_1"/>
    <property type="match status" value="1"/>
</dbReference>
<dbReference type="EMBL" id="MQUB01000001">
    <property type="protein sequence ID" value="PQB04730.1"/>
    <property type="molecule type" value="Genomic_DNA"/>
</dbReference>
<dbReference type="PANTHER" id="PTHR46401:SF2">
    <property type="entry name" value="GLYCOSYLTRANSFERASE WBBK-RELATED"/>
    <property type="match status" value="1"/>
</dbReference>
<dbReference type="CDD" id="cd03809">
    <property type="entry name" value="GT4_MtfB-like"/>
    <property type="match status" value="1"/>
</dbReference>
<name>A0A2S7KQ38_9FLAO</name>
<dbReference type="PANTHER" id="PTHR46401">
    <property type="entry name" value="GLYCOSYLTRANSFERASE WBBK-RELATED"/>
    <property type="match status" value="1"/>
</dbReference>
<accession>A0A2S7KQ38</accession>
<proteinExistence type="predicted"/>
<keyword evidence="1" id="KW-0808">Transferase</keyword>
<dbReference type="RefSeq" id="WP_104812657.1">
    <property type="nucleotide sequence ID" value="NZ_MQUB01000001.1"/>
</dbReference>
<dbReference type="Proteomes" id="UP000239800">
    <property type="component" value="Unassembled WGS sequence"/>
</dbReference>